<evidence type="ECO:0000313" key="2">
    <source>
        <dbReference type="Proteomes" id="UP001055879"/>
    </source>
</evidence>
<gene>
    <name evidence="1" type="ORF">L6452_27653</name>
</gene>
<evidence type="ECO:0000313" key="1">
    <source>
        <dbReference type="EMBL" id="KAI3702046.1"/>
    </source>
</evidence>
<protein>
    <submittedName>
        <fullName evidence="1">Uncharacterized protein</fullName>
    </submittedName>
</protein>
<keyword evidence="2" id="KW-1185">Reference proteome</keyword>
<reference evidence="2" key="1">
    <citation type="journal article" date="2022" name="Mol. Ecol. Resour.">
        <title>The genomes of chicory, endive, great burdock and yacon provide insights into Asteraceae palaeo-polyploidization history and plant inulin production.</title>
        <authorList>
            <person name="Fan W."/>
            <person name="Wang S."/>
            <person name="Wang H."/>
            <person name="Wang A."/>
            <person name="Jiang F."/>
            <person name="Liu H."/>
            <person name="Zhao H."/>
            <person name="Xu D."/>
            <person name="Zhang Y."/>
        </authorList>
    </citation>
    <scope>NUCLEOTIDE SEQUENCE [LARGE SCALE GENOMIC DNA]</scope>
    <source>
        <strain evidence="2">cv. Niubang</strain>
    </source>
</reference>
<accession>A0ACB8ZX37</accession>
<dbReference type="Proteomes" id="UP001055879">
    <property type="component" value="Linkage Group LG09"/>
</dbReference>
<organism evidence="1 2">
    <name type="scientific">Arctium lappa</name>
    <name type="common">Greater burdock</name>
    <name type="synonym">Lappa major</name>
    <dbReference type="NCBI Taxonomy" id="4217"/>
    <lineage>
        <taxon>Eukaryota</taxon>
        <taxon>Viridiplantae</taxon>
        <taxon>Streptophyta</taxon>
        <taxon>Embryophyta</taxon>
        <taxon>Tracheophyta</taxon>
        <taxon>Spermatophyta</taxon>
        <taxon>Magnoliopsida</taxon>
        <taxon>eudicotyledons</taxon>
        <taxon>Gunneridae</taxon>
        <taxon>Pentapetalae</taxon>
        <taxon>asterids</taxon>
        <taxon>campanulids</taxon>
        <taxon>Asterales</taxon>
        <taxon>Asteraceae</taxon>
        <taxon>Carduoideae</taxon>
        <taxon>Cardueae</taxon>
        <taxon>Arctiinae</taxon>
        <taxon>Arctium</taxon>
    </lineage>
</organism>
<dbReference type="EMBL" id="CM042055">
    <property type="protein sequence ID" value="KAI3702046.1"/>
    <property type="molecule type" value="Genomic_DNA"/>
</dbReference>
<sequence length="414" mass="46736">MGENGENARRRGLDFKFFFVSNHYKNYSMLSKKSNPEPVRRPSARIMMKTAFSRFVNTPDDPVCLDGVTPTEEARKDDEQSSRKKSDDKQQAKGKEVEEGMTIVNNMKQLCECMRERSFQSTFDLYEILKTSIICELYERVSSSVFGLNDQTITRGRLSGEKRKDAENQKLEEMRASKQVRTKSRTSEKLKGKGKACMNPDANNDSDFKEPRFSKVGIKIDEAGVSGARKKEQKKKGKAKKVNPQRPVLGIRTRTSPMILQQTLYELSDDQKVASTVCDIKDLPNGIPPLRRWSMDHLRQRLATGIKEGGLQMAKLKHLPALMPRPIHQTQPEDVPSTSETPCDIDSVKKIFPDETLFVRYEDELATLFNEHGLGGSSEKKANTVQIREEYGGKTNPPKDGTQTPSVQDGGPLL</sequence>
<reference evidence="1 2" key="2">
    <citation type="journal article" date="2022" name="Mol. Ecol. Resour.">
        <title>The genomes of chicory, endive, great burdock and yacon provide insights into Asteraceae paleo-polyploidization history and plant inulin production.</title>
        <authorList>
            <person name="Fan W."/>
            <person name="Wang S."/>
            <person name="Wang H."/>
            <person name="Wang A."/>
            <person name="Jiang F."/>
            <person name="Liu H."/>
            <person name="Zhao H."/>
            <person name="Xu D."/>
            <person name="Zhang Y."/>
        </authorList>
    </citation>
    <scope>NUCLEOTIDE SEQUENCE [LARGE SCALE GENOMIC DNA]</scope>
    <source>
        <strain evidence="2">cv. Niubang</strain>
    </source>
</reference>
<comment type="caution">
    <text evidence="1">The sequence shown here is derived from an EMBL/GenBank/DDBJ whole genome shotgun (WGS) entry which is preliminary data.</text>
</comment>
<proteinExistence type="predicted"/>
<name>A0ACB8ZX37_ARCLA</name>